<keyword evidence="1" id="KW-0812">Transmembrane</keyword>
<dbReference type="Pfam" id="PF20151">
    <property type="entry name" value="DUF6533"/>
    <property type="match status" value="1"/>
</dbReference>
<accession>A0A1B7MSZ9</accession>
<feature type="transmembrane region" description="Helical" evidence="1">
    <location>
        <begin position="158"/>
        <end position="177"/>
    </location>
</feature>
<keyword evidence="1" id="KW-0472">Membrane</keyword>
<evidence type="ECO:0000259" key="2">
    <source>
        <dbReference type="Pfam" id="PF20151"/>
    </source>
</evidence>
<protein>
    <recommendedName>
        <fullName evidence="2">DUF6533 domain-containing protein</fullName>
    </recommendedName>
</protein>
<evidence type="ECO:0000256" key="1">
    <source>
        <dbReference type="SAM" id="Phobius"/>
    </source>
</evidence>
<dbReference type="InterPro" id="IPR045340">
    <property type="entry name" value="DUF6533"/>
</dbReference>
<evidence type="ECO:0000313" key="4">
    <source>
        <dbReference type="Proteomes" id="UP000092154"/>
    </source>
</evidence>
<proteinExistence type="predicted"/>
<feature type="transmembrane region" description="Helical" evidence="1">
    <location>
        <begin position="89"/>
        <end position="108"/>
    </location>
</feature>
<sequence length="324" mass="37532">MPSESVLVGTTVKSSETWRMRIWPFSCVTLIAMPTSSVSQDAFLMAVWSIRMETCNNVAVAALWTYDLMLRFQEEAAFLTQAKWNVVKFLYIAARYIPFLMALLWLVVDQVPYMGNVDCRTLGHVAAACSITTAFCAESIFMLRTCAMWQVKSYIRRIMFGVMIGITVTLFIMYCFFRGKHTFIPDVPACKAWQVKKEPGLLWVLPIAFLMFELVLIILTAIKITKSHRSTQRPLRTLLLTQHTFHYSCGFLFTILRVLCIALLKFDYSIFFLNTQITTRALFATRMQYQLWEVDRVRRSFHTEQHHMSLLFLHPTDSEETVTS</sequence>
<organism evidence="3 4">
    <name type="scientific">Rhizopogon vinicolor AM-OR11-026</name>
    <dbReference type="NCBI Taxonomy" id="1314800"/>
    <lineage>
        <taxon>Eukaryota</taxon>
        <taxon>Fungi</taxon>
        <taxon>Dikarya</taxon>
        <taxon>Basidiomycota</taxon>
        <taxon>Agaricomycotina</taxon>
        <taxon>Agaricomycetes</taxon>
        <taxon>Agaricomycetidae</taxon>
        <taxon>Boletales</taxon>
        <taxon>Suillineae</taxon>
        <taxon>Rhizopogonaceae</taxon>
        <taxon>Rhizopogon</taxon>
    </lineage>
</organism>
<gene>
    <name evidence="3" type="ORF">K503DRAFT_773159</name>
</gene>
<reference evidence="3 4" key="1">
    <citation type="submission" date="2016-06" db="EMBL/GenBank/DDBJ databases">
        <title>Comparative genomics of the ectomycorrhizal sister species Rhizopogon vinicolor and Rhizopogon vesiculosus (Basidiomycota: Boletales) reveals a divergence of the mating type B locus.</title>
        <authorList>
            <consortium name="DOE Joint Genome Institute"/>
            <person name="Mujic A.B."/>
            <person name="Kuo A."/>
            <person name="Tritt A."/>
            <person name="Lipzen A."/>
            <person name="Chen C."/>
            <person name="Johnson J."/>
            <person name="Sharma A."/>
            <person name="Barry K."/>
            <person name="Grigoriev I.V."/>
            <person name="Spatafora J.W."/>
        </authorList>
    </citation>
    <scope>NUCLEOTIDE SEQUENCE [LARGE SCALE GENOMIC DNA]</scope>
    <source>
        <strain evidence="3 4">AM-OR11-026</strain>
    </source>
</reference>
<dbReference type="Proteomes" id="UP000092154">
    <property type="component" value="Unassembled WGS sequence"/>
</dbReference>
<dbReference type="InParanoid" id="A0A1B7MSZ9"/>
<dbReference type="AlphaFoldDB" id="A0A1B7MSZ9"/>
<name>A0A1B7MSZ9_9AGAM</name>
<feature type="domain" description="DUF6533" evidence="2">
    <location>
        <begin position="57"/>
        <end position="100"/>
    </location>
</feature>
<dbReference type="EMBL" id="KV448473">
    <property type="protein sequence ID" value="OAX35725.1"/>
    <property type="molecule type" value="Genomic_DNA"/>
</dbReference>
<evidence type="ECO:0000313" key="3">
    <source>
        <dbReference type="EMBL" id="OAX35725.1"/>
    </source>
</evidence>
<dbReference type="OrthoDB" id="2652789at2759"/>
<keyword evidence="1" id="KW-1133">Transmembrane helix</keyword>
<keyword evidence="4" id="KW-1185">Reference proteome</keyword>
<feature type="transmembrane region" description="Helical" evidence="1">
    <location>
        <begin position="201"/>
        <end position="224"/>
    </location>
</feature>
<feature type="transmembrane region" description="Helical" evidence="1">
    <location>
        <begin position="244"/>
        <end position="264"/>
    </location>
</feature>